<feature type="binding site" evidence="6">
    <location>
        <position position="64"/>
    </location>
    <ligand>
        <name>Ni(2+)</name>
        <dbReference type="ChEBI" id="CHEBI:49786"/>
    </ligand>
</feature>
<evidence type="ECO:0000256" key="5">
    <source>
        <dbReference type="ARBA" id="ARBA00023002"/>
    </source>
</evidence>
<dbReference type="InterPro" id="IPR029014">
    <property type="entry name" value="NiFe-Hase_large"/>
</dbReference>
<feature type="binding site" evidence="6">
    <location>
        <position position="418"/>
    </location>
    <ligand>
        <name>Ni(2+)</name>
        <dbReference type="ChEBI" id="CHEBI:49786"/>
    </ligand>
</feature>
<evidence type="ECO:0000313" key="8">
    <source>
        <dbReference type="Proteomes" id="UP001154240"/>
    </source>
</evidence>
<keyword evidence="5" id="KW-0560">Oxidoreductase</keyword>
<keyword evidence="3 6" id="KW-0533">Nickel</keyword>
<dbReference type="AlphaFoldDB" id="A0A9X4RMA8"/>
<keyword evidence="6" id="KW-0408">Iron</keyword>
<organism evidence="7 8">
    <name type="scientific">Thiovibrio frasassiensis</name>
    <dbReference type="NCBI Taxonomy" id="2984131"/>
    <lineage>
        <taxon>Bacteria</taxon>
        <taxon>Pseudomonadati</taxon>
        <taxon>Thermodesulfobacteriota</taxon>
        <taxon>Desulfobulbia</taxon>
        <taxon>Desulfobulbales</taxon>
        <taxon>Thiovibrionaceae</taxon>
        <taxon>Thiovibrio</taxon>
    </lineage>
</organism>
<dbReference type="PANTHER" id="PTHR43600:SF2">
    <property type="entry name" value="F420-NON-REDUCING HYDROGENASE VHU SUBUNIT A"/>
    <property type="match status" value="1"/>
</dbReference>
<dbReference type="EMBL" id="JAPHEH010000001">
    <property type="protein sequence ID" value="MDG4475988.1"/>
    <property type="molecule type" value="Genomic_DNA"/>
</dbReference>
<reference evidence="7" key="2">
    <citation type="submission" date="2022-10" db="EMBL/GenBank/DDBJ databases">
        <authorList>
            <person name="Aronson H.S."/>
        </authorList>
    </citation>
    <scope>NUCLEOTIDE SEQUENCE</scope>
    <source>
        <strain evidence="7">RS19-109</strain>
    </source>
</reference>
<keyword evidence="6" id="KW-0460">Magnesium</keyword>
<reference evidence="7" key="1">
    <citation type="journal article" date="2022" name="bioRxiv">
        <title>Thiovibrio frasassiensisgen. nov., sp. nov., an autotrophic, elemental sulfur disproportionating bacterium isolated from sulfidic karst sediment, and proposal of Thiovibrionaceae fam. nov.</title>
        <authorList>
            <person name="Aronson H."/>
            <person name="Thomas C."/>
            <person name="Bhattacharyya M."/>
            <person name="Eckstein S."/>
            <person name="Jensen S."/>
            <person name="Barco R."/>
            <person name="Macalady J."/>
            <person name="Amend J."/>
        </authorList>
    </citation>
    <scope>NUCLEOTIDE SEQUENCE</scope>
    <source>
        <strain evidence="7">RS19-109</strain>
    </source>
</reference>
<dbReference type="InterPro" id="IPR018194">
    <property type="entry name" value="Ni-dep_hyd_lsu_Ni_BS"/>
</dbReference>
<comment type="similarity">
    <text evidence="2">Belongs to the [NiFe]/[NiFeSe] hydrogenase large subunit family.</text>
</comment>
<dbReference type="Gene3D" id="1.10.645.10">
    <property type="entry name" value="Cytochrome-c3 Hydrogenase, chain B"/>
    <property type="match status" value="1"/>
</dbReference>
<keyword evidence="8" id="KW-1185">Reference proteome</keyword>
<dbReference type="GO" id="GO:0016151">
    <property type="term" value="F:nickel cation binding"/>
    <property type="evidence" value="ECO:0007669"/>
    <property type="project" value="InterPro"/>
</dbReference>
<dbReference type="PANTHER" id="PTHR43600">
    <property type="entry name" value="COENZYME F420 HYDROGENASE, SUBUNIT ALPHA"/>
    <property type="match status" value="1"/>
</dbReference>
<dbReference type="Proteomes" id="UP001154240">
    <property type="component" value="Unassembled WGS sequence"/>
</dbReference>
<feature type="binding site" evidence="6">
    <location>
        <position position="45"/>
    </location>
    <ligand>
        <name>Mg(2+)</name>
        <dbReference type="ChEBI" id="CHEBI:18420"/>
    </ligand>
</feature>
<evidence type="ECO:0000256" key="1">
    <source>
        <dbReference type="ARBA" id="ARBA00001967"/>
    </source>
</evidence>
<evidence type="ECO:0000256" key="6">
    <source>
        <dbReference type="PIRSR" id="PIRSR601501-1"/>
    </source>
</evidence>
<keyword evidence="4 6" id="KW-0479">Metal-binding</keyword>
<name>A0A9X4RMA8_9BACT</name>
<gene>
    <name evidence="7" type="ORF">OLX77_07435</name>
</gene>
<feature type="binding site" evidence="6">
    <location>
        <position position="424"/>
    </location>
    <ligand>
        <name>Mg(2+)</name>
        <dbReference type="ChEBI" id="CHEBI:18420"/>
    </ligand>
</feature>
<evidence type="ECO:0000256" key="4">
    <source>
        <dbReference type="ARBA" id="ARBA00022723"/>
    </source>
</evidence>
<dbReference type="Pfam" id="PF00374">
    <property type="entry name" value="NiFeSe_Hases"/>
    <property type="match status" value="2"/>
</dbReference>
<accession>A0A9X4RMA8</accession>
<sequence length="424" mass="46827">MKLSCEVNVHHLTRVEGHGNIRISIKNGVVKKAQWEVVETPRFFEAMLVGKHWENAPYICGRICGICSIGHTLASIRAVENAFGITPSAQTTTLRLLLKHMETLQSHILHLYFLAAPDFLGTGSVLPLTKTHPQVVQQALRLKLLANDACDIIGGRRLHPTRTVVGGFTMLPEKAELETIRQRLLSSVSDLLASAELFKTFAIPDFSRETEFVSLKGETNYPFIGGALVSTDGVLKKEHQYRAMTNEYCKTGFTSKLSRLSRPSLAVGALARLNNNFPLLHPAAQEISISLGLEPVNHNPYMGNVAQLVECVHVVLDSVHLIDTLLGTPWQEPRQPVHAKKGEGVGAVEVPRGILYHYYKFDSLGKVIKADCVIPTSQNHANILHDIEALASQYAKAGKKDREIELLAEMLVRAYDPCISCSVH</sequence>
<dbReference type="GO" id="GO:0008901">
    <property type="term" value="F:ferredoxin hydrogenase activity"/>
    <property type="evidence" value="ECO:0007669"/>
    <property type="project" value="InterPro"/>
</dbReference>
<evidence type="ECO:0000256" key="2">
    <source>
        <dbReference type="ARBA" id="ARBA00009292"/>
    </source>
</evidence>
<evidence type="ECO:0000313" key="7">
    <source>
        <dbReference type="EMBL" id="MDG4475988.1"/>
    </source>
</evidence>
<proteinExistence type="inferred from homology"/>
<feature type="binding site" evidence="6">
    <location>
        <position position="67"/>
    </location>
    <ligand>
        <name>Fe cation</name>
        <dbReference type="ChEBI" id="CHEBI:24875"/>
    </ligand>
</feature>
<comment type="cofactor">
    <cofactor evidence="1 6">
        <name>Ni(2+)</name>
        <dbReference type="ChEBI" id="CHEBI:49786"/>
    </cofactor>
</comment>
<comment type="cofactor">
    <cofactor evidence="6">
        <name>Fe cation</name>
        <dbReference type="ChEBI" id="CHEBI:24875"/>
    </cofactor>
</comment>
<dbReference type="RefSeq" id="WP_307632958.1">
    <property type="nucleotide sequence ID" value="NZ_JAPHEH010000001.1"/>
</dbReference>
<feature type="binding site" evidence="6">
    <location>
        <position position="67"/>
    </location>
    <ligand>
        <name>Ni(2+)</name>
        <dbReference type="ChEBI" id="CHEBI:49786"/>
    </ligand>
</feature>
<protein>
    <submittedName>
        <fullName evidence="7">Ni/Fe hydrogenase subunit alpha</fullName>
    </submittedName>
</protein>
<evidence type="ECO:0000256" key="3">
    <source>
        <dbReference type="ARBA" id="ARBA00022596"/>
    </source>
</evidence>
<dbReference type="SUPFAM" id="SSF56762">
    <property type="entry name" value="HydB/Nqo4-like"/>
    <property type="match status" value="1"/>
</dbReference>
<feature type="binding site" evidence="6">
    <location>
        <position position="421"/>
    </location>
    <ligand>
        <name>Fe cation</name>
        <dbReference type="ChEBI" id="CHEBI:24875"/>
    </ligand>
</feature>
<dbReference type="InterPro" id="IPR001501">
    <property type="entry name" value="Ni-dep_hyd_lsu"/>
</dbReference>
<comment type="caution">
    <text evidence="7">The sequence shown here is derived from an EMBL/GenBank/DDBJ whole genome shotgun (WGS) entry which is preliminary data.</text>
</comment>
<dbReference type="PROSITE" id="PS00508">
    <property type="entry name" value="NI_HGENASE_L_2"/>
    <property type="match status" value="1"/>
</dbReference>